<evidence type="ECO:0000256" key="3">
    <source>
        <dbReference type="ARBA" id="ARBA00022691"/>
    </source>
</evidence>
<dbReference type="GeneID" id="31676184"/>
<dbReference type="PANTHER" id="PTHR11228:SF34">
    <property type="entry name" value="TUNGSTEN-CONTAINING ALDEHYDE FERREDOXIN OXIDOREDUCTASE COFACTOR MODIFYING PROTEIN"/>
    <property type="match status" value="1"/>
</dbReference>
<dbReference type="KEGG" id="fai:FAD_0683"/>
<comment type="cofactor">
    <cofactor evidence="1">
        <name>[4Fe-4S] cluster</name>
        <dbReference type="ChEBI" id="CHEBI:49883"/>
    </cofactor>
</comment>
<dbReference type="Pfam" id="PF04055">
    <property type="entry name" value="Radical_SAM"/>
    <property type="match status" value="1"/>
</dbReference>
<keyword evidence="3" id="KW-0949">S-adenosyl-L-methionine</keyword>
<dbReference type="InterPro" id="IPR007197">
    <property type="entry name" value="rSAM"/>
</dbReference>
<dbReference type="STRING" id="74969.FAD_0683"/>
<keyword evidence="4" id="KW-0479">Metal-binding</keyword>
<dbReference type="GO" id="GO:0051539">
    <property type="term" value="F:4 iron, 4 sulfur cluster binding"/>
    <property type="evidence" value="ECO:0007669"/>
    <property type="project" value="UniProtKB-KW"/>
</dbReference>
<keyword evidence="6" id="KW-0411">Iron-sulfur</keyword>
<dbReference type="PIRSF" id="PIRSF037420">
    <property type="entry name" value="PQQ_syn_pqqE"/>
    <property type="match status" value="1"/>
</dbReference>
<dbReference type="AlphaFoldDB" id="A0A1V0N351"/>
<dbReference type="SFLD" id="SFLDG01067">
    <property type="entry name" value="SPASM/twitch_domain_containing"/>
    <property type="match status" value="1"/>
</dbReference>
<dbReference type="EMBL" id="CP015363">
    <property type="protein sequence ID" value="ARD84590.1"/>
    <property type="molecule type" value="Genomic_DNA"/>
</dbReference>
<gene>
    <name evidence="8" type="ORF">FAD_0683</name>
</gene>
<dbReference type="RefSeq" id="WP_081141787.1">
    <property type="nucleotide sequence ID" value="NZ_CP015363.1"/>
</dbReference>
<evidence type="ECO:0000256" key="5">
    <source>
        <dbReference type="ARBA" id="ARBA00023004"/>
    </source>
</evidence>
<keyword evidence="9" id="KW-1185">Reference proteome</keyword>
<dbReference type="CDD" id="cd21123">
    <property type="entry name" value="SPASM_MftC-like"/>
    <property type="match status" value="1"/>
</dbReference>
<protein>
    <submittedName>
        <fullName evidence="8">Coenzyme PQQ synthesis protein E</fullName>
    </submittedName>
</protein>
<dbReference type="CDD" id="cd01335">
    <property type="entry name" value="Radical_SAM"/>
    <property type="match status" value="1"/>
</dbReference>
<dbReference type="InterPro" id="IPR050377">
    <property type="entry name" value="Radical_SAM_PqqE_MftC-like"/>
</dbReference>
<dbReference type="Proteomes" id="UP000192050">
    <property type="component" value="Chromosome"/>
</dbReference>
<dbReference type="OrthoDB" id="30736at2157"/>
<feature type="domain" description="Radical SAM core" evidence="7">
    <location>
        <begin position="5"/>
        <end position="220"/>
    </location>
</feature>
<keyword evidence="5" id="KW-0408">Iron</keyword>
<evidence type="ECO:0000256" key="6">
    <source>
        <dbReference type="ARBA" id="ARBA00023014"/>
    </source>
</evidence>
<dbReference type="SUPFAM" id="SSF102114">
    <property type="entry name" value="Radical SAM enzymes"/>
    <property type="match status" value="1"/>
</dbReference>
<dbReference type="GO" id="GO:0003824">
    <property type="term" value="F:catalytic activity"/>
    <property type="evidence" value="ECO:0007669"/>
    <property type="project" value="InterPro"/>
</dbReference>
<reference evidence="8 9" key="1">
    <citation type="submission" date="2011-10" db="EMBL/GenBank/DDBJ databases">
        <title>Metabolic and evolutionary patterns in the extreme acidophile Ferroplasma acidiphilum.</title>
        <authorList>
            <person name="Golyshina O.V."/>
            <person name="Kozyavkin S.A."/>
            <person name="Tatusov R.L."/>
            <person name="Slesarev A.I."/>
            <person name="Golyshin P.N."/>
        </authorList>
    </citation>
    <scope>NUCLEOTIDE SEQUENCE [LARGE SCALE GENOMIC DNA]</scope>
    <source>
        <strain evidence="9">Y</strain>
    </source>
</reference>
<evidence type="ECO:0000256" key="4">
    <source>
        <dbReference type="ARBA" id="ARBA00022723"/>
    </source>
</evidence>
<dbReference type="InterPro" id="IPR013785">
    <property type="entry name" value="Aldolase_TIM"/>
</dbReference>
<evidence type="ECO:0000313" key="8">
    <source>
        <dbReference type="EMBL" id="ARD84590.1"/>
    </source>
</evidence>
<dbReference type="SFLD" id="SFLDG01386">
    <property type="entry name" value="main_SPASM_domain-containing"/>
    <property type="match status" value="1"/>
</dbReference>
<dbReference type="InterPro" id="IPR058240">
    <property type="entry name" value="rSAM_sf"/>
</dbReference>
<dbReference type="PANTHER" id="PTHR11228">
    <property type="entry name" value="RADICAL SAM DOMAIN PROTEIN"/>
    <property type="match status" value="1"/>
</dbReference>
<keyword evidence="2" id="KW-0004">4Fe-4S</keyword>
<name>A0A1V0N351_9ARCH</name>
<evidence type="ECO:0000313" key="9">
    <source>
        <dbReference type="Proteomes" id="UP000192050"/>
    </source>
</evidence>
<sequence>MINYNEKPILIFWETTKACGLACRHCRASALEKPLPDEMNFEEATAFIKSIRDFGKPYPILILTGGDMMRRNDINKIIETANEYEIPVSISPAATDLLTPERIDYFKAHHVLSASLSLDGNREMHDWLRGDGVYNKTVDLIKLLNAKNMKLQINSVVMRKNIHQLPSLLKLLIDNNVKTWEVFFLIQTGRAIDSEDLTPVEFEDINHWLLFATKYGIVIRTVESPIFRRVMDEGNENYSGDLYYELMDQTVDILGLPDSRNPPQGTSNTRDGKGIIFVGHNGDVEPSGFLTYKLGNVKQNSIVDIYRNNETLKMLRNSKNFGGRCGICNWGDSCGGSRSRAYARYGDIFARDPACLYSELPESLN</sequence>
<evidence type="ECO:0000256" key="2">
    <source>
        <dbReference type="ARBA" id="ARBA00022485"/>
    </source>
</evidence>
<dbReference type="NCBIfam" id="TIGR04053">
    <property type="entry name" value="TIGR04053 family radical SAM/SPASM domain-containing protein"/>
    <property type="match status" value="1"/>
</dbReference>
<proteinExistence type="predicted"/>
<evidence type="ECO:0000259" key="7">
    <source>
        <dbReference type="PROSITE" id="PS51918"/>
    </source>
</evidence>
<dbReference type="SFLD" id="SFLDS00029">
    <property type="entry name" value="Radical_SAM"/>
    <property type="match status" value="1"/>
</dbReference>
<evidence type="ECO:0000256" key="1">
    <source>
        <dbReference type="ARBA" id="ARBA00001966"/>
    </source>
</evidence>
<dbReference type="PROSITE" id="PS51918">
    <property type="entry name" value="RADICAL_SAM"/>
    <property type="match status" value="1"/>
</dbReference>
<dbReference type="InterPro" id="IPR017200">
    <property type="entry name" value="PqqE-like"/>
</dbReference>
<organism evidence="8 9">
    <name type="scientific">Ferroplasma acidiphilum</name>
    <dbReference type="NCBI Taxonomy" id="74969"/>
    <lineage>
        <taxon>Archaea</taxon>
        <taxon>Methanobacteriati</taxon>
        <taxon>Thermoplasmatota</taxon>
        <taxon>Thermoplasmata</taxon>
        <taxon>Thermoplasmatales</taxon>
        <taxon>Ferroplasmaceae</taxon>
        <taxon>Ferroplasma</taxon>
    </lineage>
</organism>
<dbReference type="Gene3D" id="3.20.20.70">
    <property type="entry name" value="Aldolase class I"/>
    <property type="match status" value="1"/>
</dbReference>
<accession>A0A1V0N351</accession>
<dbReference type="GO" id="GO:0046872">
    <property type="term" value="F:metal ion binding"/>
    <property type="evidence" value="ECO:0007669"/>
    <property type="project" value="UniProtKB-KW"/>
</dbReference>